<dbReference type="CDD" id="cd12797">
    <property type="entry name" value="M23_peptidase"/>
    <property type="match status" value="1"/>
</dbReference>
<dbReference type="InterPro" id="IPR016047">
    <property type="entry name" value="M23ase_b-sheet_dom"/>
</dbReference>
<name>A0ABS9NMP1_9NEIS</name>
<dbReference type="SMART" id="SM00257">
    <property type="entry name" value="LysM"/>
    <property type="match status" value="1"/>
</dbReference>
<evidence type="ECO:0000256" key="2">
    <source>
        <dbReference type="SAM" id="SignalP"/>
    </source>
</evidence>
<dbReference type="Proteomes" id="UP001298424">
    <property type="component" value="Unassembled WGS sequence"/>
</dbReference>
<reference evidence="4 5" key="1">
    <citation type="submission" date="2022-02" db="EMBL/GenBank/DDBJ databases">
        <title>Genome sequence data of Kingella unionensis sp. nov. strain CICC 24913 (CCUG 75125).</title>
        <authorList>
            <person name="Xiao M."/>
        </authorList>
    </citation>
    <scope>NUCLEOTIDE SEQUENCE [LARGE SCALE GENOMIC DNA]</scope>
    <source>
        <strain evidence="4 5">CICC 24913</strain>
    </source>
</reference>
<keyword evidence="2" id="KW-0732">Signal</keyword>
<feature type="chain" id="PRO_5045169236" evidence="2">
    <location>
        <begin position="26"/>
        <end position="223"/>
    </location>
</feature>
<dbReference type="RefSeq" id="WP_238746866.1">
    <property type="nucleotide sequence ID" value="NZ_JAKOOW010000024.1"/>
</dbReference>
<evidence type="ECO:0000259" key="3">
    <source>
        <dbReference type="PROSITE" id="PS51782"/>
    </source>
</evidence>
<dbReference type="InterPro" id="IPR036779">
    <property type="entry name" value="LysM_dom_sf"/>
</dbReference>
<organism evidence="4 5">
    <name type="scientific">Kingella pumchi</name>
    <dbReference type="NCBI Taxonomy" id="2779506"/>
    <lineage>
        <taxon>Bacteria</taxon>
        <taxon>Pseudomonadati</taxon>
        <taxon>Pseudomonadota</taxon>
        <taxon>Betaproteobacteria</taxon>
        <taxon>Neisseriales</taxon>
        <taxon>Neisseriaceae</taxon>
        <taxon>Kingella</taxon>
    </lineage>
</organism>
<dbReference type="CDD" id="cd00118">
    <property type="entry name" value="LysM"/>
    <property type="match status" value="1"/>
</dbReference>
<dbReference type="Gene3D" id="3.10.350.10">
    <property type="entry name" value="LysM domain"/>
    <property type="match status" value="1"/>
</dbReference>
<protein>
    <submittedName>
        <fullName evidence="4">Peptidoglycan DD-metalloendopeptidase family protein</fullName>
    </submittedName>
</protein>
<comment type="caution">
    <text evidence="4">The sequence shown here is derived from an EMBL/GenBank/DDBJ whole genome shotgun (WGS) entry which is preliminary data.</text>
</comment>
<dbReference type="PROSITE" id="PS51782">
    <property type="entry name" value="LYSM"/>
    <property type="match status" value="1"/>
</dbReference>
<evidence type="ECO:0000313" key="5">
    <source>
        <dbReference type="Proteomes" id="UP001298424"/>
    </source>
</evidence>
<dbReference type="InterPro" id="IPR011055">
    <property type="entry name" value="Dup_hybrid_motif"/>
</dbReference>
<dbReference type="PROSITE" id="PS51257">
    <property type="entry name" value="PROKAR_LIPOPROTEIN"/>
    <property type="match status" value="1"/>
</dbReference>
<gene>
    <name evidence="4" type="ORF">MB824_06090</name>
</gene>
<proteinExistence type="predicted"/>
<dbReference type="Gene3D" id="2.70.70.10">
    <property type="entry name" value="Glucose Permease (Domain IIA)"/>
    <property type="match status" value="1"/>
</dbReference>
<feature type="region of interest" description="Disordered" evidence="1">
    <location>
        <begin position="81"/>
        <end position="110"/>
    </location>
</feature>
<sequence length="223" mass="22896">MKKNLPLILSALLLAACAGSASKNAGGCGKAAPGHYCVKSGDTLYKISRRFRVDLGSLKSWNGLRSDTIVPGQMLRVAKNAGTAPAATRSSGSIAGGSNSGLPSSAPSRLQRPLEGAVLKPFTPGLRGMEFAAASGTPVRAAAAGSVVYSGNLKSYGKIVILNHGGDLITVYGYNSSISVAEGAKVAAGQQVSVSGRSPAGEEALFFQVRRKGKPVNPEEYFK</sequence>
<dbReference type="SUPFAM" id="SSF54106">
    <property type="entry name" value="LysM domain"/>
    <property type="match status" value="1"/>
</dbReference>
<evidence type="ECO:0000313" key="4">
    <source>
        <dbReference type="EMBL" id="MCG6504060.1"/>
    </source>
</evidence>
<evidence type="ECO:0000256" key="1">
    <source>
        <dbReference type="SAM" id="MobiDB-lite"/>
    </source>
</evidence>
<feature type="signal peptide" evidence="2">
    <location>
        <begin position="1"/>
        <end position="25"/>
    </location>
</feature>
<dbReference type="Pfam" id="PF01551">
    <property type="entry name" value="Peptidase_M23"/>
    <property type="match status" value="1"/>
</dbReference>
<accession>A0ABS9NMP1</accession>
<dbReference type="InterPro" id="IPR018392">
    <property type="entry name" value="LysM"/>
</dbReference>
<dbReference type="PANTHER" id="PTHR21666:SF270">
    <property type="entry name" value="MUREIN HYDROLASE ACTIVATOR ENVC"/>
    <property type="match status" value="1"/>
</dbReference>
<dbReference type="InterPro" id="IPR050570">
    <property type="entry name" value="Cell_wall_metabolism_enzyme"/>
</dbReference>
<dbReference type="Pfam" id="PF01476">
    <property type="entry name" value="LysM"/>
    <property type="match status" value="1"/>
</dbReference>
<keyword evidence="5" id="KW-1185">Reference proteome</keyword>
<dbReference type="EMBL" id="JAKOOW010000024">
    <property type="protein sequence ID" value="MCG6504060.1"/>
    <property type="molecule type" value="Genomic_DNA"/>
</dbReference>
<dbReference type="SUPFAM" id="SSF51261">
    <property type="entry name" value="Duplicated hybrid motif"/>
    <property type="match status" value="1"/>
</dbReference>
<feature type="domain" description="LysM" evidence="3">
    <location>
        <begin position="34"/>
        <end position="77"/>
    </location>
</feature>
<dbReference type="PANTHER" id="PTHR21666">
    <property type="entry name" value="PEPTIDASE-RELATED"/>
    <property type="match status" value="1"/>
</dbReference>